<organism evidence="5 6">
    <name type="scientific">Halomonas stenophila</name>
    <dbReference type="NCBI Taxonomy" id="795312"/>
    <lineage>
        <taxon>Bacteria</taxon>
        <taxon>Pseudomonadati</taxon>
        <taxon>Pseudomonadota</taxon>
        <taxon>Gammaproteobacteria</taxon>
        <taxon>Oceanospirillales</taxon>
        <taxon>Halomonadaceae</taxon>
        <taxon>Halomonas</taxon>
    </lineage>
</organism>
<evidence type="ECO:0000256" key="4">
    <source>
        <dbReference type="SAM" id="MobiDB-lite"/>
    </source>
</evidence>
<dbReference type="Proteomes" id="UP000518892">
    <property type="component" value="Unassembled WGS sequence"/>
</dbReference>
<dbReference type="PANTHER" id="PTHR33376">
    <property type="match status" value="1"/>
</dbReference>
<sequence length="126" mass="13472">MEAGAALLTSVLTAQAGEMIFSAIEDKGVVPLAWGENGFRQISNSRGDIEEPADLEGLKIRVVGSPLFQDTFTALGANPTQMSWADAKPAPDHRRRGRPGEPAVHPHRADLRACRGGGAWCASPRR</sequence>
<dbReference type="GO" id="GO:0055085">
    <property type="term" value="P:transmembrane transport"/>
    <property type="evidence" value="ECO:0007669"/>
    <property type="project" value="InterPro"/>
</dbReference>
<keyword evidence="6" id="KW-1185">Reference proteome</keyword>
<gene>
    <name evidence="5" type="ORF">FHR97_003151</name>
</gene>
<evidence type="ECO:0000256" key="3">
    <source>
        <dbReference type="ARBA" id="ARBA00022729"/>
    </source>
</evidence>
<dbReference type="Pfam" id="PF03480">
    <property type="entry name" value="DctP"/>
    <property type="match status" value="1"/>
</dbReference>
<comment type="similarity">
    <text evidence="1">Belongs to the bacterial solute-binding protein 7 family.</text>
</comment>
<evidence type="ECO:0000313" key="6">
    <source>
        <dbReference type="Proteomes" id="UP000518892"/>
    </source>
</evidence>
<keyword evidence="2" id="KW-0813">Transport</keyword>
<dbReference type="EMBL" id="JACHXR010000011">
    <property type="protein sequence ID" value="MBB3232283.1"/>
    <property type="molecule type" value="Genomic_DNA"/>
</dbReference>
<dbReference type="InterPro" id="IPR038404">
    <property type="entry name" value="TRAP_DctP_sf"/>
</dbReference>
<dbReference type="Gene3D" id="3.40.190.170">
    <property type="entry name" value="Bacterial extracellular solute-binding protein, family 7"/>
    <property type="match status" value="1"/>
</dbReference>
<name>A0A7W5EVR0_9GAMM</name>
<comment type="caution">
    <text evidence="5">The sequence shown here is derived from an EMBL/GenBank/DDBJ whole genome shotgun (WGS) entry which is preliminary data.</text>
</comment>
<reference evidence="5 6" key="1">
    <citation type="submission" date="2020-08" db="EMBL/GenBank/DDBJ databases">
        <title>Genomic Encyclopedia of Type Strains, Phase III (KMG-III): the genomes of soil and plant-associated and newly described type strains.</title>
        <authorList>
            <person name="Whitman W."/>
        </authorList>
    </citation>
    <scope>NUCLEOTIDE SEQUENCE [LARGE SCALE GENOMIC DNA]</scope>
    <source>
        <strain evidence="5 6">CECT 7744</strain>
    </source>
</reference>
<dbReference type="NCBIfam" id="NF037995">
    <property type="entry name" value="TRAP_S1"/>
    <property type="match status" value="1"/>
</dbReference>
<dbReference type="PANTHER" id="PTHR33376:SF7">
    <property type="entry name" value="C4-DICARBOXYLATE-BINDING PROTEIN DCTB"/>
    <property type="match status" value="1"/>
</dbReference>
<keyword evidence="3" id="KW-0732">Signal</keyword>
<protein>
    <submittedName>
        <fullName evidence="5">Uncharacterized protein</fullName>
    </submittedName>
</protein>
<dbReference type="AlphaFoldDB" id="A0A7W5EVR0"/>
<evidence type="ECO:0000313" key="5">
    <source>
        <dbReference type="EMBL" id="MBB3232283.1"/>
    </source>
</evidence>
<evidence type="ECO:0000256" key="2">
    <source>
        <dbReference type="ARBA" id="ARBA00022448"/>
    </source>
</evidence>
<dbReference type="InterPro" id="IPR018389">
    <property type="entry name" value="DctP_fam"/>
</dbReference>
<evidence type="ECO:0000256" key="1">
    <source>
        <dbReference type="ARBA" id="ARBA00009023"/>
    </source>
</evidence>
<feature type="region of interest" description="Disordered" evidence="4">
    <location>
        <begin position="79"/>
        <end position="107"/>
    </location>
</feature>
<accession>A0A7W5EVR0</accession>
<proteinExistence type="inferred from homology"/>